<dbReference type="Gene3D" id="3.20.20.80">
    <property type="entry name" value="Glycosidases"/>
    <property type="match status" value="1"/>
</dbReference>
<proteinExistence type="predicted"/>
<dbReference type="InterPro" id="IPR006047">
    <property type="entry name" value="GH13_cat_dom"/>
</dbReference>
<dbReference type="PANTHER" id="PTHR10357">
    <property type="entry name" value="ALPHA-AMYLASE FAMILY MEMBER"/>
    <property type="match status" value="1"/>
</dbReference>
<dbReference type="InterPro" id="IPR017853">
    <property type="entry name" value="GH"/>
</dbReference>
<feature type="domain" description="Glycosyl hydrolase family 13 catalytic" evidence="2">
    <location>
        <begin position="263"/>
        <end position="680"/>
    </location>
</feature>
<gene>
    <name evidence="3" type="primary">amyA9</name>
    <name evidence="3" type="ORF">AArcS_2697</name>
</gene>
<evidence type="ECO:0000313" key="4">
    <source>
        <dbReference type="Proteomes" id="UP000663586"/>
    </source>
</evidence>
<accession>A0A897MXT3</accession>
<dbReference type="AlphaFoldDB" id="A0A897MXT3"/>
<dbReference type="GO" id="GO:0016798">
    <property type="term" value="F:hydrolase activity, acting on glycosyl bonds"/>
    <property type="evidence" value="ECO:0007669"/>
    <property type="project" value="UniProtKB-KW"/>
</dbReference>
<keyword evidence="4" id="KW-1185">Reference proteome</keyword>
<protein>
    <submittedName>
        <fullName evidence="3">Glycosidase</fullName>
    </submittedName>
</protein>
<keyword evidence="3" id="KW-0326">Glycosidase</keyword>
<dbReference type="Pfam" id="PF00128">
    <property type="entry name" value="Alpha-amylase"/>
    <property type="match status" value="1"/>
</dbReference>
<feature type="region of interest" description="Disordered" evidence="1">
    <location>
        <begin position="651"/>
        <end position="670"/>
    </location>
</feature>
<dbReference type="EMBL" id="CP064786">
    <property type="protein sequence ID" value="QSG03893.1"/>
    <property type="molecule type" value="Genomic_DNA"/>
</dbReference>
<sequence length="796" mass="88133">MSSLFDPQTPVESHHPGHPRFVQVGERIHDSVFVIDADTTGIDVDVDIEHGGRDNLAPRLTELSVDPDNYDPEEFEWSVVSTPADSDGDVLSFATDDTEIPRYDAGYDHAAEFEADVPGEYVLGLDAPDGHHELTLYAFPKGTDAPLPRIELDGEYDADAREFRIESNATLAPSSDAEPEDIRVEFLADDRDALSTENIEIGADARTATVPVDALAGEPARVHAAAFDGQAASAQDSIELDPAGDVHLPNRPPEWIDDAVMYQIFPRSWAGERGATTFETLIEGDEETGARGVEYLDELGVDVLWVTPVVPATSVQMDLPPGGPHGYSTLDYLGIAEDLVPEGYDDPVEAYADFVEACNDHGIAVLFDLVINHAGRWIDQFVDTIAEGDQSVEAGDSATVEAWNEDSKYFDWWDRVDVPRYDEDGTQIEAAPRATGFADLQWMPNINYENLAMREYILAVADFWSGEVGVDGFRCDVAYGVPHSFWKELREVVRANNSDFIMLDETLPTDPKFSENEFDMHYDSYGFTYTVQNILEDGDGLTENQQEMSDQYEFPEDPGNPDQLVEDILTRRDHGIPDHSRVINAVENHDEQRLLNRTAVDLADPDHDAVTDEEWEAAAKGQRAAFAACVTLPGVPMLYYGQERQISRYGEGRVTDPDDHRGRNDDGSVIAHADVRPGGRQRAFMNWDEYDEAHLEFYRALIDLYHDLDVLGPDADVRLQSTDENVNAVAFTREAGEAADVSGPRSVLVVVNFESEPVRMDLPESVDTENLVAIDDTTADGQTVSVDTVGVFEISE</sequence>
<evidence type="ECO:0000313" key="3">
    <source>
        <dbReference type="EMBL" id="QSG03893.1"/>
    </source>
</evidence>
<dbReference type="GO" id="GO:0005975">
    <property type="term" value="P:carbohydrate metabolic process"/>
    <property type="evidence" value="ECO:0007669"/>
    <property type="project" value="InterPro"/>
</dbReference>
<feature type="compositionally biased region" description="Basic and acidic residues" evidence="1">
    <location>
        <begin position="651"/>
        <end position="666"/>
    </location>
</feature>
<evidence type="ECO:0000259" key="2">
    <source>
        <dbReference type="SMART" id="SM00642"/>
    </source>
</evidence>
<dbReference type="KEGG" id="hara:AArcS_2697"/>
<keyword evidence="3" id="KW-0378">Hydrolase</keyword>
<dbReference type="Proteomes" id="UP000663586">
    <property type="component" value="Chromosome"/>
</dbReference>
<dbReference type="RefSeq" id="WP_238477931.1">
    <property type="nucleotide sequence ID" value="NZ_CP064786.1"/>
</dbReference>
<dbReference type="SUPFAM" id="SSF51445">
    <property type="entry name" value="(Trans)glycosidases"/>
    <property type="match status" value="1"/>
</dbReference>
<organism evidence="3 4">
    <name type="scientific">Natranaeroarchaeum sulfidigenes</name>
    <dbReference type="NCBI Taxonomy" id="2784880"/>
    <lineage>
        <taxon>Archaea</taxon>
        <taxon>Methanobacteriati</taxon>
        <taxon>Methanobacteriota</taxon>
        <taxon>Stenosarchaea group</taxon>
        <taxon>Halobacteria</taxon>
        <taxon>Halobacteriales</taxon>
        <taxon>Natronoarchaeaceae</taxon>
        <taxon>Natranaeroarchaeum</taxon>
    </lineage>
</organism>
<dbReference type="SMART" id="SM00642">
    <property type="entry name" value="Aamy"/>
    <property type="match status" value="1"/>
</dbReference>
<reference evidence="3" key="1">
    <citation type="submission" date="2020-11" db="EMBL/GenBank/DDBJ databases">
        <title>Carbohydrate-dependent, anaerobic sulfur respiration: A novel catabolism in halophilic archaea.</title>
        <authorList>
            <person name="Sorokin D.Y."/>
            <person name="Messina E."/>
            <person name="Smedile F."/>
            <person name="La Cono V."/>
            <person name="Hallsworth J.E."/>
            <person name="Yakimov M.M."/>
        </authorList>
    </citation>
    <scope>NUCLEOTIDE SEQUENCE</scope>
    <source>
        <strain evidence="3">AArc-S</strain>
    </source>
</reference>
<name>A0A897MXT3_9EURY</name>
<dbReference type="GeneID" id="70686077"/>
<evidence type="ECO:0000256" key="1">
    <source>
        <dbReference type="SAM" id="MobiDB-lite"/>
    </source>
</evidence>